<accession>M1E5T6</accession>
<keyword evidence="3" id="KW-1185">Reference proteome</keyword>
<dbReference type="InterPro" id="IPR027417">
    <property type="entry name" value="P-loop_NTPase"/>
</dbReference>
<dbReference type="RefSeq" id="WP_013756987.1">
    <property type="nucleotide sequence ID" value="NC_015499.1"/>
</dbReference>
<evidence type="ECO:0000313" key="3">
    <source>
        <dbReference type="Proteomes" id="UP000011765"/>
    </source>
</evidence>
<protein>
    <submittedName>
        <fullName evidence="2">Molybdopterin-guanine dinucleotide biosynthesis protein B</fullName>
    </submittedName>
</protein>
<dbReference type="OrthoDB" id="9786803at2"/>
<dbReference type="InterPro" id="IPR004435">
    <property type="entry name" value="MobB_dom"/>
</dbReference>
<proteinExistence type="predicted"/>
<dbReference type="PANTHER" id="PTHR40072">
    <property type="entry name" value="MOLYBDOPTERIN-GUANINE DINUCLEOTIDE BIOSYNTHESIS ADAPTER PROTEIN-RELATED"/>
    <property type="match status" value="1"/>
</dbReference>
<dbReference type="HOGENOM" id="CLU_068199_2_2_9"/>
<dbReference type="Gene3D" id="3.40.50.300">
    <property type="entry name" value="P-loop containing nucleotide triphosphate hydrolases"/>
    <property type="match status" value="1"/>
</dbReference>
<dbReference type="GO" id="GO:0006777">
    <property type="term" value="P:Mo-molybdopterin cofactor biosynthetic process"/>
    <property type="evidence" value="ECO:0007669"/>
    <property type="project" value="InterPro"/>
</dbReference>
<dbReference type="KEGG" id="tnr:Thena_1657"/>
<dbReference type="eggNOG" id="COG1763">
    <property type="taxonomic scope" value="Bacteria"/>
</dbReference>
<reference evidence="2 3" key="1">
    <citation type="submission" date="2011-04" db="EMBL/GenBank/DDBJ databases">
        <title>The complete genome of Thermodesulfobium narugense DSM 14796.</title>
        <authorList>
            <consortium name="US DOE Joint Genome Institute (JGI-PGF)"/>
            <person name="Lucas S."/>
            <person name="Han J."/>
            <person name="Lapidus A."/>
            <person name="Bruce D."/>
            <person name="Goodwin L."/>
            <person name="Pitluck S."/>
            <person name="Peters L."/>
            <person name="Kyrpides N."/>
            <person name="Mavromatis K."/>
            <person name="Pagani I."/>
            <person name="Ivanova N."/>
            <person name="Ovchinnikova G."/>
            <person name="Zhang X."/>
            <person name="Saunders L."/>
            <person name="Detter J.C."/>
            <person name="Tapia R."/>
            <person name="Han C."/>
            <person name="Land M."/>
            <person name="Hauser L."/>
            <person name="Markowitz V."/>
            <person name="Cheng J.-F."/>
            <person name="Hugenholtz P."/>
            <person name="Woyke T."/>
            <person name="Wu D."/>
            <person name="Spring S."/>
            <person name="Schroeder M."/>
            <person name="Brambilla E."/>
            <person name="Klenk H.-P."/>
            <person name="Eisen J.A."/>
        </authorList>
    </citation>
    <scope>NUCLEOTIDE SEQUENCE [LARGE SCALE GENOMIC DNA]</scope>
    <source>
        <strain evidence="2 3">DSM 14796</strain>
    </source>
</reference>
<dbReference type="CDD" id="cd03116">
    <property type="entry name" value="MobB"/>
    <property type="match status" value="1"/>
</dbReference>
<dbReference type="STRING" id="747365.Thena_1657"/>
<gene>
    <name evidence="2" type="ORF">Thena_1657</name>
</gene>
<evidence type="ECO:0000313" key="2">
    <source>
        <dbReference type="EMBL" id="AEE15267.1"/>
    </source>
</evidence>
<sequence>MLFEIISFVGKSDSGKTTFLEKLVSELTKRGYKVGVLKHDVHGFEMDKEGKDTWRMAKAGAWSVGISHSERMAIIQRVSKELSLEEVAKFFEGIDILFTEGYKREGKKKIEVRRKGIDPLCKPNEIVALVTDDFTSDAVPQFPIDDPAPIADFIEEKFIKFRRVECALWVNGKEVELGSFVEKVIREVNLALINTLHDVDPNIRSVDLKIRI</sequence>
<dbReference type="Proteomes" id="UP000011765">
    <property type="component" value="Chromosome"/>
</dbReference>
<name>M1E5T6_9BACT</name>
<dbReference type="InterPro" id="IPR052539">
    <property type="entry name" value="MGD_biosynthesis_adapter"/>
</dbReference>
<dbReference type="NCBIfam" id="TIGR00176">
    <property type="entry name" value="mobB"/>
    <property type="match status" value="1"/>
</dbReference>
<dbReference type="EMBL" id="CP002690">
    <property type="protein sequence ID" value="AEE15267.1"/>
    <property type="molecule type" value="Genomic_DNA"/>
</dbReference>
<dbReference type="PANTHER" id="PTHR40072:SF1">
    <property type="entry name" value="MOLYBDOPTERIN-GUANINE DINUCLEOTIDE BIOSYNTHESIS ADAPTER PROTEIN"/>
    <property type="match status" value="1"/>
</dbReference>
<evidence type="ECO:0000259" key="1">
    <source>
        <dbReference type="Pfam" id="PF03205"/>
    </source>
</evidence>
<dbReference type="SUPFAM" id="SSF52540">
    <property type="entry name" value="P-loop containing nucleoside triphosphate hydrolases"/>
    <property type="match status" value="1"/>
</dbReference>
<dbReference type="Pfam" id="PF03205">
    <property type="entry name" value="MobB"/>
    <property type="match status" value="1"/>
</dbReference>
<dbReference type="GO" id="GO:0005525">
    <property type="term" value="F:GTP binding"/>
    <property type="evidence" value="ECO:0007669"/>
    <property type="project" value="InterPro"/>
</dbReference>
<feature type="domain" description="Molybdopterin-guanine dinucleotide biosynthesis protein B (MobB)" evidence="1">
    <location>
        <begin position="5"/>
        <end position="132"/>
    </location>
</feature>
<dbReference type="AlphaFoldDB" id="M1E5T6"/>
<organism evidence="2 3">
    <name type="scientific">Thermodesulfobium narugense DSM 14796</name>
    <dbReference type="NCBI Taxonomy" id="747365"/>
    <lineage>
        <taxon>Bacteria</taxon>
        <taxon>Pseudomonadati</taxon>
        <taxon>Thermodesulfobiota</taxon>
        <taxon>Thermodesulfobiia</taxon>
        <taxon>Thermodesulfobiales</taxon>
        <taxon>Thermodesulfobiaceae</taxon>
        <taxon>Thermodesulfobium</taxon>
    </lineage>
</organism>